<name>A0A918UY42_9CAUL</name>
<protein>
    <submittedName>
        <fullName evidence="4">Acetylxylan esterase</fullName>
    </submittedName>
</protein>
<dbReference type="Proteomes" id="UP000662572">
    <property type="component" value="Unassembled WGS sequence"/>
</dbReference>
<dbReference type="PANTHER" id="PTHR31988">
    <property type="entry name" value="ESTERASE, PUTATIVE (DUF303)-RELATED"/>
    <property type="match status" value="1"/>
</dbReference>
<dbReference type="AlphaFoldDB" id="A0A918UY42"/>
<dbReference type="Pfam" id="PF03629">
    <property type="entry name" value="SASA"/>
    <property type="match status" value="1"/>
</dbReference>
<dbReference type="RefSeq" id="WP_189488010.1">
    <property type="nucleotide sequence ID" value="NZ_BMZB01000004.1"/>
</dbReference>
<dbReference type="InterPro" id="IPR005181">
    <property type="entry name" value="SASA"/>
</dbReference>
<evidence type="ECO:0000313" key="4">
    <source>
        <dbReference type="EMBL" id="GGZ41217.1"/>
    </source>
</evidence>
<feature type="chain" id="PRO_5037010405" evidence="2">
    <location>
        <begin position="24"/>
        <end position="280"/>
    </location>
</feature>
<feature type="domain" description="Sialate O-acetylesterase" evidence="3">
    <location>
        <begin position="33"/>
        <end position="270"/>
    </location>
</feature>
<comment type="caution">
    <text evidence="4">The sequence shown here is derived from an EMBL/GenBank/DDBJ whole genome shotgun (WGS) entry which is preliminary data.</text>
</comment>
<dbReference type="PANTHER" id="PTHR31988:SF19">
    <property type="entry name" value="9-O-ACETYL-N-ACETYLNEURAMINIC ACID DEACETYLASE-RELATED"/>
    <property type="match status" value="1"/>
</dbReference>
<keyword evidence="2" id="KW-0732">Signal</keyword>
<reference evidence="4" key="1">
    <citation type="journal article" date="2014" name="Int. J. Syst. Evol. Microbiol.">
        <title>Complete genome sequence of Corynebacterium casei LMG S-19264T (=DSM 44701T), isolated from a smear-ripened cheese.</title>
        <authorList>
            <consortium name="US DOE Joint Genome Institute (JGI-PGF)"/>
            <person name="Walter F."/>
            <person name="Albersmeier A."/>
            <person name="Kalinowski J."/>
            <person name="Ruckert C."/>
        </authorList>
    </citation>
    <scope>NUCLEOTIDE SEQUENCE</scope>
    <source>
        <strain evidence="4">KCTC 32296</strain>
    </source>
</reference>
<keyword evidence="5" id="KW-1185">Reference proteome</keyword>
<dbReference type="InterPro" id="IPR052940">
    <property type="entry name" value="Carb_Esterase_6"/>
</dbReference>
<keyword evidence="1" id="KW-0378">Hydrolase</keyword>
<sequence length="280" mass="29565">MLKFRYTVCQIAMGLALSSGALADAKTIPPADMDIYLLMGQSNMSGRGDMAELPKPLASSGIVWLYGNDGVWRPAQEPLDDPAHEVDAVSSDAGKAGVGPGLSFAEAMTATARPIALVPCAKGGSSLSQWTPNPSRTRLYGSCLARAREASAHGRIAGVLWYQGETDAGTVETAQVWGERMTILIARMRQDLGNACLPWVIVGLSDRPDPARWPKPTDGWTTVQAAQVEVASSLADVGYVSAAGLPKNADGIHLSTAAQLQLGPKLAAAMKLLRRQSCHN</sequence>
<accession>A0A918UY42</accession>
<evidence type="ECO:0000256" key="1">
    <source>
        <dbReference type="ARBA" id="ARBA00022801"/>
    </source>
</evidence>
<dbReference type="GO" id="GO:0016788">
    <property type="term" value="F:hydrolase activity, acting on ester bonds"/>
    <property type="evidence" value="ECO:0007669"/>
    <property type="project" value="UniProtKB-ARBA"/>
</dbReference>
<proteinExistence type="predicted"/>
<feature type="signal peptide" evidence="2">
    <location>
        <begin position="1"/>
        <end position="23"/>
    </location>
</feature>
<evidence type="ECO:0000256" key="2">
    <source>
        <dbReference type="SAM" id="SignalP"/>
    </source>
</evidence>
<organism evidence="4 5">
    <name type="scientific">Asticcacaulis endophyticus</name>
    <dbReference type="NCBI Taxonomy" id="1395890"/>
    <lineage>
        <taxon>Bacteria</taxon>
        <taxon>Pseudomonadati</taxon>
        <taxon>Pseudomonadota</taxon>
        <taxon>Alphaproteobacteria</taxon>
        <taxon>Caulobacterales</taxon>
        <taxon>Caulobacteraceae</taxon>
        <taxon>Asticcacaulis</taxon>
    </lineage>
</organism>
<evidence type="ECO:0000313" key="5">
    <source>
        <dbReference type="Proteomes" id="UP000662572"/>
    </source>
</evidence>
<dbReference type="InterPro" id="IPR036514">
    <property type="entry name" value="SGNH_hydro_sf"/>
</dbReference>
<reference evidence="4" key="2">
    <citation type="submission" date="2020-09" db="EMBL/GenBank/DDBJ databases">
        <authorList>
            <person name="Sun Q."/>
            <person name="Kim S."/>
        </authorList>
    </citation>
    <scope>NUCLEOTIDE SEQUENCE</scope>
    <source>
        <strain evidence="4">KCTC 32296</strain>
    </source>
</reference>
<dbReference type="EMBL" id="BMZB01000004">
    <property type="protein sequence ID" value="GGZ41217.1"/>
    <property type="molecule type" value="Genomic_DNA"/>
</dbReference>
<gene>
    <name evidence="4" type="ORF">GCM10011273_30000</name>
</gene>
<evidence type="ECO:0000259" key="3">
    <source>
        <dbReference type="Pfam" id="PF03629"/>
    </source>
</evidence>
<dbReference type="Gene3D" id="3.40.50.1110">
    <property type="entry name" value="SGNH hydrolase"/>
    <property type="match status" value="1"/>
</dbReference>
<dbReference type="SUPFAM" id="SSF52266">
    <property type="entry name" value="SGNH hydrolase"/>
    <property type="match status" value="1"/>
</dbReference>